<name>A0A8D5AI25_9GAMM</name>
<evidence type="ECO:0000313" key="2">
    <source>
        <dbReference type="EMBL" id="BBL72073.1"/>
    </source>
</evidence>
<feature type="region of interest" description="Disordered" evidence="1">
    <location>
        <begin position="36"/>
        <end position="55"/>
    </location>
</feature>
<dbReference type="Proteomes" id="UP000824988">
    <property type="component" value="Chromosome"/>
</dbReference>
<protein>
    <submittedName>
        <fullName evidence="2">Uncharacterized protein</fullName>
    </submittedName>
</protein>
<keyword evidence="3" id="KW-1185">Reference proteome</keyword>
<accession>A0A8D5AI25</accession>
<dbReference type="RefSeq" id="WP_156302503.1">
    <property type="nucleotide sequence ID" value="NZ_AP019782.1"/>
</dbReference>
<feature type="region of interest" description="Disordered" evidence="1">
    <location>
        <begin position="1"/>
        <end position="30"/>
    </location>
</feature>
<sequence>MSQRKPSKPAKTVSDSTASHNGAGRQAHGKATDFAPFYTVPSLPVPGHTAWSLAP</sequence>
<evidence type="ECO:0000256" key="1">
    <source>
        <dbReference type="SAM" id="MobiDB-lite"/>
    </source>
</evidence>
<reference evidence="2" key="1">
    <citation type="submission" date="2019-06" db="EMBL/GenBank/DDBJ databases">
        <title>Complete genome sequence of Methylogaea oryzae strain JCM16910.</title>
        <authorList>
            <person name="Asakawa S."/>
        </authorList>
    </citation>
    <scope>NUCLEOTIDE SEQUENCE</scope>
    <source>
        <strain evidence="2">E10</strain>
    </source>
</reference>
<dbReference type="EMBL" id="AP019782">
    <property type="protein sequence ID" value="BBL72073.1"/>
    <property type="molecule type" value="Genomic_DNA"/>
</dbReference>
<proteinExistence type="predicted"/>
<dbReference type="AlphaFoldDB" id="A0A8D5AI25"/>
<gene>
    <name evidence="2" type="ORF">MoryE10_26790</name>
</gene>
<evidence type="ECO:0000313" key="3">
    <source>
        <dbReference type="Proteomes" id="UP000824988"/>
    </source>
</evidence>
<dbReference type="KEGG" id="moz:MoryE10_26790"/>
<organism evidence="2 3">
    <name type="scientific">Methylogaea oryzae</name>
    <dbReference type="NCBI Taxonomy" id="1295382"/>
    <lineage>
        <taxon>Bacteria</taxon>
        <taxon>Pseudomonadati</taxon>
        <taxon>Pseudomonadota</taxon>
        <taxon>Gammaproteobacteria</taxon>
        <taxon>Methylococcales</taxon>
        <taxon>Methylococcaceae</taxon>
        <taxon>Methylogaea</taxon>
    </lineage>
</organism>